<accession>A0A9R1TIX7</accession>
<dbReference type="Pfam" id="PF20146">
    <property type="entry name" value="NRF"/>
    <property type="match status" value="1"/>
</dbReference>
<protein>
    <submittedName>
        <fullName evidence="5">Nose resistant to fluoxetine protein 6</fullName>
    </submittedName>
</protein>
<feature type="domain" description="Nose resistant-to-fluoxetine protein N-terminal" evidence="3">
    <location>
        <begin position="99"/>
        <end position="261"/>
    </location>
</feature>
<dbReference type="AlphaFoldDB" id="A0A9R1TIX7"/>
<keyword evidence="2" id="KW-0732">Signal</keyword>
<feature type="transmembrane region" description="Helical" evidence="1">
    <location>
        <begin position="275"/>
        <end position="295"/>
    </location>
</feature>
<keyword evidence="1" id="KW-0812">Transmembrane</keyword>
<feature type="transmembrane region" description="Helical" evidence="1">
    <location>
        <begin position="382"/>
        <end position="405"/>
    </location>
</feature>
<reference evidence="5" key="1">
    <citation type="submission" date="2025-08" db="UniProtKB">
        <authorList>
            <consortium name="RefSeq"/>
        </authorList>
    </citation>
    <scope>IDENTIFICATION</scope>
    <source>
        <strain evidence="5">USDA-PBARC FA_bdor</strain>
        <tissue evidence="5">Whole organism</tissue>
    </source>
</reference>
<dbReference type="RefSeq" id="XP_011309808.1">
    <property type="nucleotide sequence ID" value="XM_011311506.1"/>
</dbReference>
<feature type="signal peptide" evidence="2">
    <location>
        <begin position="1"/>
        <end position="24"/>
    </location>
</feature>
<feature type="transmembrane region" description="Helical" evidence="1">
    <location>
        <begin position="708"/>
        <end position="730"/>
    </location>
</feature>
<gene>
    <name evidence="5" type="primary">LOC105270511</name>
</gene>
<dbReference type="Proteomes" id="UP000694866">
    <property type="component" value="Unplaced"/>
</dbReference>
<dbReference type="InterPro" id="IPR002656">
    <property type="entry name" value="Acyl_transf_3_dom"/>
</dbReference>
<evidence type="ECO:0000259" key="3">
    <source>
        <dbReference type="SMART" id="SM00703"/>
    </source>
</evidence>
<feature type="transmembrane region" description="Helical" evidence="1">
    <location>
        <begin position="425"/>
        <end position="443"/>
    </location>
</feature>
<dbReference type="PANTHER" id="PTHR11161:SF71">
    <property type="entry name" value="NOSE RESISTANT-TO-FLUOXETINE PROTEIN N-TERMINAL DOMAIN-CONTAINING PROTEIN"/>
    <property type="match status" value="1"/>
</dbReference>
<evidence type="ECO:0000256" key="2">
    <source>
        <dbReference type="SAM" id="SignalP"/>
    </source>
</evidence>
<keyword evidence="1" id="KW-0472">Membrane</keyword>
<dbReference type="Pfam" id="PF01757">
    <property type="entry name" value="Acyl_transf_3"/>
    <property type="match status" value="1"/>
</dbReference>
<name>A0A9R1TIX7_9HYME</name>
<keyword evidence="1" id="KW-1133">Transmembrane helix</keyword>
<dbReference type="GO" id="GO:0016747">
    <property type="term" value="F:acyltransferase activity, transferring groups other than amino-acyl groups"/>
    <property type="evidence" value="ECO:0007669"/>
    <property type="project" value="InterPro"/>
</dbReference>
<feature type="transmembrane region" description="Helical" evidence="1">
    <location>
        <begin position="599"/>
        <end position="621"/>
    </location>
</feature>
<dbReference type="KEGG" id="fas:105270511"/>
<feature type="chain" id="PRO_5040305139" evidence="2">
    <location>
        <begin position="25"/>
        <end position="767"/>
    </location>
</feature>
<dbReference type="OrthoDB" id="10006435at2759"/>
<feature type="transmembrane region" description="Helical" evidence="1">
    <location>
        <begin position="641"/>
        <end position="660"/>
    </location>
</feature>
<keyword evidence="4" id="KW-1185">Reference proteome</keyword>
<sequence>MKYNNLVFVLVPVAFLFVCLYASGDFIEENCKKNASDCIDQWVSKISHGINRESEFGKMDNDRVNTSRDLAADGENQVPLFLNLPLLPILFASSPTLPEGECKRHSLRYLRELKNGTLWASRMFDSSVKYPEGIIVGHTRHYGNFDECYELNAKISRQDPHLEPEEISGRYCLIKIKYRKINAPPSRPSPFTLNFDPNESAWEAVKEKGDFRRVKRYDLELALCVPSSCSAEDVDKALKIPLRRIGKEKQVFIETSIKGNTCQSKIDSPKFSTSAKVYCYIIGSLVAVVCLSTWYDNAMKHEKYRCDGGLATDLLLCFSARSNIRSIMDVSYSHPGLDSIHFIRFFFMCAVIFGHRYMQYYANPMINPEYLEHTYTVPSSILLYNGPIIVDGFLGVGGLLAAYYLLKELDTKRKINFSLSIIIRYIRLTPSYAAIIGFIALILPHLSTGPYWSHKIGLESEGCVENWWTNLLYINNYVKTDKMCMFQSWYVAVDYHLYIIALFAVYFFWKLPRRLGYPFLVAVIIAGCIISFCVSYMYSVQPMWLGLPFMHEVREDPYFTEHYVKTHERIAAYFVGVVAGAIIYDHGRSPWRLSQPWSSTLFMLVVLVLGVTSQNLGHKYYDPNVKVSALESALYSSLHRPAFAVSVVAIVILLTVGEGLDFHHSFFKGRWVQPLARLTYGAYLLHNINQCYDVGVIRQARTFSLHNCFWDFVPDVVLTFTLSLIVALVIEGPFRKIEKIFISRRISKKLSPSGFFTNIPPAQEKIA</sequence>
<proteinExistence type="predicted"/>
<evidence type="ECO:0000313" key="4">
    <source>
        <dbReference type="Proteomes" id="UP000694866"/>
    </source>
</evidence>
<dbReference type="SMART" id="SM00703">
    <property type="entry name" value="NRF"/>
    <property type="match status" value="1"/>
</dbReference>
<feature type="transmembrane region" description="Helical" evidence="1">
    <location>
        <begin position="489"/>
        <end position="509"/>
    </location>
</feature>
<dbReference type="InterPro" id="IPR006621">
    <property type="entry name" value="Nose-resist-to-fluoxetine_N"/>
</dbReference>
<evidence type="ECO:0000313" key="5">
    <source>
        <dbReference type="RefSeq" id="XP_011309808.1"/>
    </source>
</evidence>
<feature type="transmembrane region" description="Helical" evidence="1">
    <location>
        <begin position="516"/>
        <end position="538"/>
    </location>
</feature>
<feature type="transmembrane region" description="Helical" evidence="1">
    <location>
        <begin position="342"/>
        <end position="362"/>
    </location>
</feature>
<dbReference type="PANTHER" id="PTHR11161">
    <property type="entry name" value="O-ACYLTRANSFERASE"/>
    <property type="match status" value="1"/>
</dbReference>
<dbReference type="InterPro" id="IPR052728">
    <property type="entry name" value="O2_lipid_transport_reg"/>
</dbReference>
<dbReference type="GeneID" id="105270511"/>
<organism evidence="4 5">
    <name type="scientific">Fopius arisanus</name>
    <dbReference type="NCBI Taxonomy" id="64838"/>
    <lineage>
        <taxon>Eukaryota</taxon>
        <taxon>Metazoa</taxon>
        <taxon>Ecdysozoa</taxon>
        <taxon>Arthropoda</taxon>
        <taxon>Hexapoda</taxon>
        <taxon>Insecta</taxon>
        <taxon>Pterygota</taxon>
        <taxon>Neoptera</taxon>
        <taxon>Endopterygota</taxon>
        <taxon>Hymenoptera</taxon>
        <taxon>Apocrita</taxon>
        <taxon>Ichneumonoidea</taxon>
        <taxon>Braconidae</taxon>
        <taxon>Opiinae</taxon>
        <taxon>Fopius</taxon>
    </lineage>
</organism>
<evidence type="ECO:0000256" key="1">
    <source>
        <dbReference type="SAM" id="Phobius"/>
    </source>
</evidence>